<dbReference type="RefSeq" id="WP_289166416.1">
    <property type="nucleotide sequence ID" value="NZ_JASZZN010000023.1"/>
</dbReference>
<protein>
    <recommendedName>
        <fullName evidence="3">NolW-like domain-containing protein</fullName>
    </recommendedName>
</protein>
<proteinExistence type="predicted"/>
<name>A0ABT7PPV9_9BACT</name>
<evidence type="ECO:0000313" key="1">
    <source>
        <dbReference type="EMBL" id="MDM4018540.1"/>
    </source>
</evidence>
<keyword evidence="2" id="KW-1185">Reference proteome</keyword>
<accession>A0ABT7PPV9</accession>
<evidence type="ECO:0008006" key="3">
    <source>
        <dbReference type="Google" id="ProtNLM"/>
    </source>
</evidence>
<dbReference type="EMBL" id="JASZZN010000023">
    <property type="protein sequence ID" value="MDM4018540.1"/>
    <property type="molecule type" value="Genomic_DNA"/>
</dbReference>
<organism evidence="1 2">
    <name type="scientific">Roseiconus lacunae</name>
    <dbReference type="NCBI Taxonomy" id="2605694"/>
    <lineage>
        <taxon>Bacteria</taxon>
        <taxon>Pseudomonadati</taxon>
        <taxon>Planctomycetota</taxon>
        <taxon>Planctomycetia</taxon>
        <taxon>Pirellulales</taxon>
        <taxon>Pirellulaceae</taxon>
        <taxon>Roseiconus</taxon>
    </lineage>
</organism>
<evidence type="ECO:0000313" key="2">
    <source>
        <dbReference type="Proteomes" id="UP001239462"/>
    </source>
</evidence>
<gene>
    <name evidence="1" type="ORF">QTN89_24020</name>
</gene>
<reference evidence="1 2" key="1">
    <citation type="submission" date="2023-06" db="EMBL/GenBank/DDBJ databases">
        <title>Roseiconus lacunae JC819 isolated from Gulf of Mannar region, Tamil Nadu.</title>
        <authorList>
            <person name="Pk S."/>
            <person name="Ch S."/>
            <person name="Ch V.R."/>
        </authorList>
    </citation>
    <scope>NUCLEOTIDE SEQUENCE [LARGE SCALE GENOMIC DNA]</scope>
    <source>
        <strain evidence="1 2">JC819</strain>
    </source>
</reference>
<comment type="caution">
    <text evidence="1">The sequence shown here is derived from an EMBL/GenBank/DDBJ whole genome shotgun (WGS) entry which is preliminary data.</text>
</comment>
<sequence length="250" mass="27456">MWNSHRNVQRFVSRVFLGVCLMVPTVGDQAVWAQTDDPFGRPAANDPFAPRPKSDVVKVNRAKASPANQGETNAKERIEAALQSKTTQTFIEVPLAEAMQVIADTHEIPILLDRRALEEIGLDSDVGVTIDLKDVSLRSFLRLMLRDLDMTYVQRDEVMVITTVEAAEDALITEIYTLPKSLASKSEVVSKAITAVIVPDTWEVIGGPSTIVPIEHVIVVSTTSDVHSKIDEFLEQLAKAFEKPVATGGH</sequence>
<dbReference type="Proteomes" id="UP001239462">
    <property type="component" value="Unassembled WGS sequence"/>
</dbReference>